<dbReference type="SUPFAM" id="SSF48008">
    <property type="entry name" value="GntR ligand-binding domain-like"/>
    <property type="match status" value="1"/>
</dbReference>
<dbReference type="InterPro" id="IPR008920">
    <property type="entry name" value="TF_FadR/GntR_C"/>
</dbReference>
<keyword evidence="2" id="KW-0238">DNA-binding</keyword>
<evidence type="ECO:0000313" key="6">
    <source>
        <dbReference type="Proteomes" id="UP000053557"/>
    </source>
</evidence>
<accession>A0A117SWZ2</accession>
<reference evidence="5 6" key="1">
    <citation type="submission" date="2015-12" db="EMBL/GenBank/DDBJ databases">
        <title>Draft genome sequence of Acidibacillus ferrooxidans ITV001, isolated from a chalcopyrite acid mine drainage site in Brazil.</title>
        <authorList>
            <person name="Dall'Agnol H."/>
            <person name="Nancucheo I."/>
            <person name="Johnson B."/>
            <person name="Oliveira R."/>
            <person name="Leite L."/>
            <person name="Pylro V."/>
            <person name="Nunes G.L."/>
            <person name="Tzotzos G."/>
            <person name="Fernandes G.R."/>
            <person name="Dutra J."/>
            <person name="Orellana S.C."/>
            <person name="Oliveira G."/>
        </authorList>
    </citation>
    <scope>NUCLEOTIDE SEQUENCE [LARGE SCALE GENOMIC DNA]</scope>
    <source>
        <strain evidence="6">ITV01</strain>
    </source>
</reference>
<name>A0A117SWZ2_9BACL</name>
<dbReference type="PROSITE" id="PS50949">
    <property type="entry name" value="HTH_GNTR"/>
    <property type="match status" value="1"/>
</dbReference>
<dbReference type="GO" id="GO:0043565">
    <property type="term" value="F:sequence-specific DNA binding"/>
    <property type="evidence" value="ECO:0007669"/>
    <property type="project" value="InterPro"/>
</dbReference>
<keyword evidence="3" id="KW-0804">Transcription</keyword>
<proteinExistence type="predicted"/>
<dbReference type="CDD" id="cd07377">
    <property type="entry name" value="WHTH_GntR"/>
    <property type="match status" value="1"/>
</dbReference>
<evidence type="ECO:0000256" key="2">
    <source>
        <dbReference type="ARBA" id="ARBA00023125"/>
    </source>
</evidence>
<dbReference type="Gene3D" id="1.10.10.10">
    <property type="entry name" value="Winged helix-like DNA-binding domain superfamily/Winged helix DNA-binding domain"/>
    <property type="match status" value="1"/>
</dbReference>
<dbReference type="Pfam" id="PF07729">
    <property type="entry name" value="FCD"/>
    <property type="match status" value="1"/>
</dbReference>
<evidence type="ECO:0000313" key="5">
    <source>
        <dbReference type="EMBL" id="KUO94610.1"/>
    </source>
</evidence>
<dbReference type="InterPro" id="IPR000485">
    <property type="entry name" value="AsnC-type_HTH_dom"/>
</dbReference>
<sequence>MQIQKPIPVNQQIYDFLFKQILEGSMPAGTRLAEEKIATQLGVSRTPVRESILRLEQEGLVRNKFVIEPTLKEIQDCYEVRILLESYAARKAAQTMTEQEKKQLSELVNHADPNNFESIMRMHTEFHQTIVRAAENDQISQLIERMHAIILLCRKDIVRNRQALPHEHDAIYHAILQGDGEQAEHLMKQHLNANFESMICHIPATENRTVNPA</sequence>
<dbReference type="InterPro" id="IPR036390">
    <property type="entry name" value="WH_DNA-bd_sf"/>
</dbReference>
<evidence type="ECO:0000256" key="1">
    <source>
        <dbReference type="ARBA" id="ARBA00023015"/>
    </source>
</evidence>
<dbReference type="SUPFAM" id="SSF46785">
    <property type="entry name" value="Winged helix' DNA-binding domain"/>
    <property type="match status" value="1"/>
</dbReference>
<evidence type="ECO:0000259" key="4">
    <source>
        <dbReference type="PROSITE" id="PS50949"/>
    </source>
</evidence>
<dbReference type="InterPro" id="IPR011711">
    <property type="entry name" value="GntR_C"/>
</dbReference>
<dbReference type="PRINTS" id="PR00035">
    <property type="entry name" value="HTHGNTR"/>
</dbReference>
<dbReference type="GO" id="GO:0003700">
    <property type="term" value="F:DNA-binding transcription factor activity"/>
    <property type="evidence" value="ECO:0007669"/>
    <property type="project" value="InterPro"/>
</dbReference>
<dbReference type="Pfam" id="PF00392">
    <property type="entry name" value="GntR"/>
    <property type="match status" value="1"/>
</dbReference>
<dbReference type="PANTHER" id="PTHR43537:SF51">
    <property type="entry name" value="HTH-TYPE TRANSCRIPTIONAL REGULATOR LGOR-RELATED"/>
    <property type="match status" value="1"/>
</dbReference>
<organism evidence="5 6">
    <name type="scientific">Ferroacidibacillus organovorans</name>
    <dbReference type="NCBI Taxonomy" id="1765683"/>
    <lineage>
        <taxon>Bacteria</taxon>
        <taxon>Bacillati</taxon>
        <taxon>Bacillota</taxon>
        <taxon>Bacilli</taxon>
        <taxon>Bacillales</taxon>
        <taxon>Alicyclobacillaceae</taxon>
        <taxon>Ferroacidibacillus</taxon>
    </lineage>
</organism>
<dbReference type="RefSeq" id="WP_067719806.1">
    <property type="nucleotide sequence ID" value="NZ_LPVJ01000071.1"/>
</dbReference>
<keyword evidence="6" id="KW-1185">Reference proteome</keyword>
<dbReference type="AlphaFoldDB" id="A0A117SWZ2"/>
<dbReference type="InterPro" id="IPR000524">
    <property type="entry name" value="Tscrpt_reg_HTH_GntR"/>
</dbReference>
<dbReference type="PANTHER" id="PTHR43537">
    <property type="entry name" value="TRANSCRIPTIONAL REGULATOR, GNTR FAMILY"/>
    <property type="match status" value="1"/>
</dbReference>
<evidence type="ECO:0000256" key="3">
    <source>
        <dbReference type="ARBA" id="ARBA00023163"/>
    </source>
</evidence>
<dbReference type="EMBL" id="LPVJ01000071">
    <property type="protein sequence ID" value="KUO94610.1"/>
    <property type="molecule type" value="Genomic_DNA"/>
</dbReference>
<dbReference type="SMART" id="SM00895">
    <property type="entry name" value="FCD"/>
    <property type="match status" value="1"/>
</dbReference>
<dbReference type="SMART" id="SM00345">
    <property type="entry name" value="HTH_GNTR"/>
    <property type="match status" value="1"/>
</dbReference>
<dbReference type="Proteomes" id="UP000053557">
    <property type="component" value="Unassembled WGS sequence"/>
</dbReference>
<gene>
    <name evidence="5" type="ORF">ATW55_01700</name>
</gene>
<keyword evidence="1" id="KW-0805">Transcription regulation</keyword>
<dbReference type="InterPro" id="IPR036388">
    <property type="entry name" value="WH-like_DNA-bd_sf"/>
</dbReference>
<feature type="domain" description="HTH gntR-type" evidence="4">
    <location>
        <begin position="7"/>
        <end position="74"/>
    </location>
</feature>
<dbReference type="Gene3D" id="1.20.120.530">
    <property type="entry name" value="GntR ligand-binding domain-like"/>
    <property type="match status" value="1"/>
</dbReference>
<comment type="caution">
    <text evidence="5">The sequence shown here is derived from an EMBL/GenBank/DDBJ whole genome shotgun (WGS) entry which is preliminary data.</text>
</comment>
<dbReference type="OrthoDB" id="9781630at2"/>
<protein>
    <recommendedName>
        <fullName evidence="4">HTH gntR-type domain-containing protein</fullName>
    </recommendedName>
</protein>
<dbReference type="PRINTS" id="PR00033">
    <property type="entry name" value="HTHASNC"/>
</dbReference>